<dbReference type="EMBL" id="EU304328">
    <property type="protein sequence ID" value="ABY27928.1"/>
    <property type="molecule type" value="Genomic_DNA"/>
</dbReference>
<evidence type="ECO:0000313" key="2">
    <source>
        <dbReference type="Proteomes" id="UP000203890"/>
    </source>
</evidence>
<dbReference type="Proteomes" id="UP000203890">
    <property type="component" value="Segment"/>
</dbReference>
<name>A9YW45_9PHYC</name>
<protein>
    <submittedName>
        <fullName evidence="1">Uncharacterized protein</fullName>
    </submittedName>
</protein>
<proteinExistence type="predicted"/>
<accession>A9YW45</accession>
<gene>
    <name evidence="1" type="ORF">OtV5_131c</name>
</gene>
<reference evidence="1 2" key="1">
    <citation type="journal article" date="2008" name="PLoS ONE">
        <title>Life-cycle and genome of OtV5, a large DNA virus of the pelagic marine unicellular green alga Ostreococcus tauri.</title>
        <authorList>
            <person name="Derelle E."/>
            <person name="Ferraz C."/>
            <person name="Escande M.L."/>
            <person name="Eychenie S."/>
            <person name="Cooke R."/>
            <person name="Piganeau G."/>
            <person name="Desdevises Y."/>
            <person name="Bellec L."/>
            <person name="Moreau H."/>
            <person name="Grimsley N."/>
        </authorList>
    </citation>
    <scope>NUCLEOTIDE SEQUENCE [LARGE SCALE GENOMIC DNA]</scope>
    <source>
        <strain evidence="1 2">OtV5</strain>
    </source>
</reference>
<evidence type="ECO:0000313" key="1">
    <source>
        <dbReference type="EMBL" id="ABY27928.1"/>
    </source>
</evidence>
<sequence>MSMDHHPTSFLVLDNKDLGIFWVGQANIKPGANVRAIGRDKLIDKLSSKYEEEYPHLCFNVESIACEIYKFHEIENWVTSLMYEINRKPTKLGELQQLLTAGWTEWDYTTNSTIHVLRVSKTREGLRNTYKRLISEWEAKGLRCLNTQKCKTYEDKKKDPNFMYNKARKEVLRKIKKTGKMPKQSTIDKYELKNVDIKEIMEEVVLCQPCEKEFYKRGKQWYCLCDKRTDRCSNPDCKALGAELGLRVGGSVCEHNKQRSVCKPCKGGSICTHNKRRSICIDCSGSQVCEHGRRGSQCKKCNGSQVCEHNKQRSVCKPCKGGSICTHNKRRSFCVQCGGSQICKHNIQCSQCKKCNGSQICEHNRQRSRCKDCDPQGHIASLRRSRRCSATRSPNSAHTLDDLCMTSEEWLKYLHKTFEDRYGRPKTEKDEVHIDEIIPCSAWNLPDDNKYCWHYLNSQWLLAEDNLSKSDSYEEEDKLAMIERIQSSIYTSSSEIG</sequence>
<dbReference type="GeneID" id="5845592"/>
<dbReference type="OrthoDB" id="30221at10239"/>
<keyword evidence="2" id="KW-1185">Reference proteome</keyword>
<dbReference type="KEGG" id="vg:5845592"/>
<dbReference type="RefSeq" id="YP_001648224.1">
    <property type="nucleotide sequence ID" value="NC_010191.2"/>
</dbReference>
<organism evidence="1 2">
    <name type="scientific">Ostreococcus tauri virus OtV5</name>
    <dbReference type="NCBI Taxonomy" id="1785753"/>
    <lineage>
        <taxon>Viruses</taxon>
        <taxon>Varidnaviria</taxon>
        <taxon>Bamfordvirae</taxon>
        <taxon>Nucleocytoviricota</taxon>
        <taxon>Megaviricetes</taxon>
        <taxon>Algavirales</taxon>
        <taxon>Phycodnaviridae</taxon>
        <taxon>Prasinovirus</taxon>
        <taxon>Prasinovirus ostreotauri</taxon>
    </lineage>
</organism>